<proteinExistence type="predicted"/>
<name>A0A382Q4J4_9ZZZZ</name>
<organism evidence="1">
    <name type="scientific">marine metagenome</name>
    <dbReference type="NCBI Taxonomy" id="408172"/>
    <lineage>
        <taxon>unclassified sequences</taxon>
        <taxon>metagenomes</taxon>
        <taxon>ecological metagenomes</taxon>
    </lineage>
</organism>
<gene>
    <name evidence="1" type="ORF">METZ01_LOCUS333348</name>
</gene>
<protein>
    <submittedName>
        <fullName evidence="1">Uncharacterized protein</fullName>
    </submittedName>
</protein>
<dbReference type="EMBL" id="UINC01111922">
    <property type="protein sequence ID" value="SVC80494.1"/>
    <property type="molecule type" value="Genomic_DNA"/>
</dbReference>
<dbReference type="AlphaFoldDB" id="A0A382Q4J4"/>
<reference evidence="1" key="1">
    <citation type="submission" date="2018-05" db="EMBL/GenBank/DDBJ databases">
        <authorList>
            <person name="Lanie J.A."/>
            <person name="Ng W.-L."/>
            <person name="Kazmierczak K.M."/>
            <person name="Andrzejewski T.M."/>
            <person name="Davidsen T.M."/>
            <person name="Wayne K.J."/>
            <person name="Tettelin H."/>
            <person name="Glass J.I."/>
            <person name="Rusch D."/>
            <person name="Podicherti R."/>
            <person name="Tsui H.-C.T."/>
            <person name="Winkler M.E."/>
        </authorList>
    </citation>
    <scope>NUCLEOTIDE SEQUENCE</scope>
</reference>
<sequence length="32" mass="3611">MSTNYTYIVSLLNLPPDCLKGLAIRTQSNKKK</sequence>
<accession>A0A382Q4J4</accession>
<evidence type="ECO:0000313" key="1">
    <source>
        <dbReference type="EMBL" id="SVC80494.1"/>
    </source>
</evidence>